<evidence type="ECO:0000313" key="2">
    <source>
        <dbReference type="Proteomes" id="UP001268256"/>
    </source>
</evidence>
<accession>A0AAE4JY93</accession>
<evidence type="ECO:0000313" key="1">
    <source>
        <dbReference type="EMBL" id="MDS3860759.1"/>
    </source>
</evidence>
<name>A0AAE4JY93_9CYAN</name>
<dbReference type="EMBL" id="JAVMIP010000006">
    <property type="protein sequence ID" value="MDS3860759.1"/>
    <property type="molecule type" value="Genomic_DNA"/>
</dbReference>
<keyword evidence="2" id="KW-1185">Reference proteome</keyword>
<dbReference type="AlphaFoldDB" id="A0AAE4JY93"/>
<dbReference type="Proteomes" id="UP001268256">
    <property type="component" value="Unassembled WGS sequence"/>
</dbReference>
<protein>
    <submittedName>
        <fullName evidence="1">Uncharacterized protein</fullName>
    </submittedName>
</protein>
<proteinExistence type="predicted"/>
<organism evidence="1 2">
    <name type="scientific">Pseudocalidococcus azoricus BACA0444</name>
    <dbReference type="NCBI Taxonomy" id="2918990"/>
    <lineage>
        <taxon>Bacteria</taxon>
        <taxon>Bacillati</taxon>
        <taxon>Cyanobacteriota</taxon>
        <taxon>Cyanophyceae</taxon>
        <taxon>Acaryochloridales</taxon>
        <taxon>Thermosynechococcaceae</taxon>
        <taxon>Pseudocalidococcus</taxon>
        <taxon>Pseudocalidococcus azoricus</taxon>
    </lineage>
</organism>
<gene>
    <name evidence="1" type="ORF">RIF25_08020</name>
</gene>
<reference evidence="2" key="1">
    <citation type="submission" date="2023-07" db="EMBL/GenBank/DDBJ databases">
        <authorList>
            <person name="Luz R."/>
            <person name="Cordeiro R."/>
            <person name="Fonseca A."/>
            <person name="Goncalves V."/>
        </authorList>
    </citation>
    <scope>NUCLEOTIDE SEQUENCE [LARGE SCALE GENOMIC DNA]</scope>
    <source>
        <strain evidence="2">BACA0444</strain>
    </source>
</reference>
<sequence>MVTIVLASNVLIALLCLLTAWQLLQARVMIRGIADTLLQVERDTHAILGEAPNVIIIGQVSVASLRQNLNQDKGKPSPWQRLRLTLTLLNQAQRIWQSRFRPIPIVTGQGRRTPRGR</sequence>
<comment type="caution">
    <text evidence="1">The sequence shown here is derived from an EMBL/GenBank/DDBJ whole genome shotgun (WGS) entry which is preliminary data.</text>
</comment>
<dbReference type="RefSeq" id="WP_322878025.1">
    <property type="nucleotide sequence ID" value="NZ_JAVMIP010000006.1"/>
</dbReference>